<evidence type="ECO:0000313" key="7">
    <source>
        <dbReference type="EMBL" id="OWP02329.1"/>
    </source>
</evidence>
<dbReference type="GO" id="GO:0000122">
    <property type="term" value="P:negative regulation of transcription by RNA polymerase II"/>
    <property type="evidence" value="ECO:0007669"/>
    <property type="project" value="TreeGrafter"/>
</dbReference>
<feature type="compositionally biased region" description="Polar residues" evidence="5">
    <location>
        <begin position="359"/>
        <end position="375"/>
    </location>
</feature>
<feature type="compositionally biased region" description="Polar residues" evidence="5">
    <location>
        <begin position="271"/>
        <end position="287"/>
    </location>
</feature>
<dbReference type="Pfam" id="PF00505">
    <property type="entry name" value="HMG_box"/>
    <property type="match status" value="1"/>
</dbReference>
<keyword evidence="2 4" id="KW-0238">DNA-binding</keyword>
<dbReference type="STRING" id="503106.A0A218Z2P6"/>
<organism evidence="7 8">
    <name type="scientific">Diplocarpon coronariae</name>
    <dbReference type="NCBI Taxonomy" id="2795749"/>
    <lineage>
        <taxon>Eukaryota</taxon>
        <taxon>Fungi</taxon>
        <taxon>Dikarya</taxon>
        <taxon>Ascomycota</taxon>
        <taxon>Pezizomycotina</taxon>
        <taxon>Leotiomycetes</taxon>
        <taxon>Helotiales</taxon>
        <taxon>Drepanopezizaceae</taxon>
        <taxon>Diplocarpon</taxon>
    </lineage>
</organism>
<evidence type="ECO:0000256" key="2">
    <source>
        <dbReference type="ARBA" id="ARBA00023125"/>
    </source>
</evidence>
<dbReference type="GO" id="GO:0005634">
    <property type="term" value="C:nucleus"/>
    <property type="evidence" value="ECO:0007669"/>
    <property type="project" value="UniProtKB-UniRule"/>
</dbReference>
<dbReference type="InterPro" id="IPR036910">
    <property type="entry name" value="HMG_box_dom_sf"/>
</dbReference>
<evidence type="ECO:0000256" key="1">
    <source>
        <dbReference type="ARBA" id="ARBA00023015"/>
    </source>
</evidence>
<evidence type="ECO:0000256" key="3">
    <source>
        <dbReference type="ARBA" id="ARBA00023163"/>
    </source>
</evidence>
<keyword evidence="8" id="KW-1185">Reference proteome</keyword>
<dbReference type="PANTHER" id="PTHR10270:SF320">
    <property type="entry name" value="BOX TRANSCRIPTIONAL REGULATOR, PUTATIVE (AFU_ORTHOLOGUE AFUA_4G10820)-RELATED"/>
    <property type="match status" value="1"/>
</dbReference>
<keyword evidence="1" id="KW-0805">Transcription regulation</keyword>
<dbReference type="EMBL" id="MZNU01000236">
    <property type="protein sequence ID" value="OWP02329.1"/>
    <property type="molecule type" value="Genomic_DNA"/>
</dbReference>
<feature type="compositionally biased region" description="Polar residues" evidence="5">
    <location>
        <begin position="15"/>
        <end position="28"/>
    </location>
</feature>
<dbReference type="PROSITE" id="PS50118">
    <property type="entry name" value="HMG_BOX_2"/>
    <property type="match status" value="1"/>
</dbReference>
<dbReference type="PANTHER" id="PTHR10270">
    <property type="entry name" value="SOX TRANSCRIPTION FACTOR"/>
    <property type="match status" value="1"/>
</dbReference>
<feature type="region of interest" description="Disordered" evidence="5">
    <location>
        <begin position="1"/>
        <end position="71"/>
    </location>
</feature>
<dbReference type="InterPro" id="IPR050140">
    <property type="entry name" value="SRY-related_HMG-box_TF-like"/>
</dbReference>
<evidence type="ECO:0000313" key="8">
    <source>
        <dbReference type="Proteomes" id="UP000242519"/>
    </source>
</evidence>
<dbReference type="Gene3D" id="1.10.30.10">
    <property type="entry name" value="High mobility group box domain"/>
    <property type="match status" value="1"/>
</dbReference>
<proteinExistence type="predicted"/>
<dbReference type="InterPro" id="IPR009071">
    <property type="entry name" value="HMG_box_dom"/>
</dbReference>
<name>A0A218Z2P6_9HELO</name>
<feature type="DNA-binding region" description="HMG box" evidence="4">
    <location>
        <begin position="112"/>
        <end position="180"/>
    </location>
</feature>
<evidence type="ECO:0000259" key="6">
    <source>
        <dbReference type="PROSITE" id="PS50118"/>
    </source>
</evidence>
<feature type="region of interest" description="Disordered" evidence="5">
    <location>
        <begin position="341"/>
        <end position="389"/>
    </location>
</feature>
<feature type="region of interest" description="Disordered" evidence="5">
    <location>
        <begin position="504"/>
        <end position="526"/>
    </location>
</feature>
<evidence type="ECO:0000256" key="5">
    <source>
        <dbReference type="SAM" id="MobiDB-lite"/>
    </source>
</evidence>
<evidence type="ECO:0000256" key="4">
    <source>
        <dbReference type="PROSITE-ProRule" id="PRU00267"/>
    </source>
</evidence>
<feature type="compositionally biased region" description="Basic and acidic residues" evidence="5">
    <location>
        <begin position="511"/>
        <end position="526"/>
    </location>
</feature>
<dbReference type="SMART" id="SM00398">
    <property type="entry name" value="HMG"/>
    <property type="match status" value="1"/>
</dbReference>
<dbReference type="GO" id="GO:0000978">
    <property type="term" value="F:RNA polymerase II cis-regulatory region sequence-specific DNA binding"/>
    <property type="evidence" value="ECO:0007669"/>
    <property type="project" value="TreeGrafter"/>
</dbReference>
<dbReference type="AlphaFoldDB" id="A0A218Z2P6"/>
<feature type="domain" description="HMG box" evidence="6">
    <location>
        <begin position="112"/>
        <end position="180"/>
    </location>
</feature>
<dbReference type="InParanoid" id="A0A218Z2P6"/>
<dbReference type="CDD" id="cd01389">
    <property type="entry name" value="HMG-box_ROX1-like"/>
    <property type="match status" value="1"/>
</dbReference>
<keyword evidence="3" id="KW-0804">Transcription</keyword>
<dbReference type="Proteomes" id="UP000242519">
    <property type="component" value="Unassembled WGS sequence"/>
</dbReference>
<dbReference type="FunFam" id="1.10.30.10:FF:000041">
    <property type="entry name" value="HMG box family protein"/>
    <property type="match status" value="1"/>
</dbReference>
<reference evidence="7 8" key="1">
    <citation type="submission" date="2017-04" db="EMBL/GenBank/DDBJ databases">
        <title>Draft genome sequence of Marssonina coronaria NL1: causal agent of apple blotch.</title>
        <authorList>
            <person name="Cheng Q."/>
        </authorList>
    </citation>
    <scope>NUCLEOTIDE SEQUENCE [LARGE SCALE GENOMIC DNA]</scope>
    <source>
        <strain evidence="7 8">NL1</strain>
    </source>
</reference>
<accession>A0A218Z2P6</accession>
<protein>
    <submittedName>
        <fullName evidence="7">Transcription factor HMG</fullName>
    </submittedName>
</protein>
<sequence>MSVSTAVRHAHPHSNLDTPRSPVSISTDSSRRGSLRQILAERQAEPASPTSISPRARLTRKRAASLSPDSASNARIGELALDSAGASASTNGPPSSNLAREQVCLCQPDPKIPRPRNAFILYRQHYQAQVVAQHPGLANPEISKIIGEQWREQAPEVKSDWKRLAEEEKQRHQRQYPGYRYQPRRAGKLNAIRPISSSADDPIRCPKCNGRYISTPSTPSTPFTPAFGPAVRDERTLPPFTASHLAELERPRYSTQIQHIRMDTARVLPNHQPSLRRTQYPTPQSLQTHHEREEDMDLLSPSPGLKRRRFNEESQRGYAANSPLSYSTPLPFCRPGASPVSAGYRQQLPGPGSLVRHGSMSQHGSMGPPQQSPINHQPRHHYPTRSNNFDESLRLPPLQTQMMPSTPIAAQTSASRLEAREIQARSVEAMVMTIPYVAKIKVLTKISPPLAPPGPTSPAQEIRGAVVAIEGPDKALLAEIGSFVTDYLSKDPTFALTSWAVNPVPTKRSSSKTDKETPDSAHETPDRDPFVAYLSIISSWHTKSLEMIRYITTSPTSPPPDASAPALIPQPKILPVALVPGGFSLSSSDAAALRIPINDSYAPVDHWQWMATLWRGIVGPDLTIYAARAGRDELARFGGVEVRGDCPCIVVRVPEGPAKLDEKTARRLGFEVVEFVRNVEAGFGRA</sequence>
<dbReference type="SUPFAM" id="SSF47095">
    <property type="entry name" value="HMG-box"/>
    <property type="match status" value="1"/>
</dbReference>
<dbReference type="GO" id="GO:0030154">
    <property type="term" value="P:cell differentiation"/>
    <property type="evidence" value="ECO:0007669"/>
    <property type="project" value="TreeGrafter"/>
</dbReference>
<gene>
    <name evidence="7" type="ORF">B2J93_3117</name>
</gene>
<dbReference type="GO" id="GO:0001228">
    <property type="term" value="F:DNA-binding transcription activator activity, RNA polymerase II-specific"/>
    <property type="evidence" value="ECO:0007669"/>
    <property type="project" value="TreeGrafter"/>
</dbReference>
<comment type="caution">
    <text evidence="7">The sequence shown here is derived from an EMBL/GenBank/DDBJ whole genome shotgun (WGS) entry which is preliminary data.</text>
</comment>
<dbReference type="OrthoDB" id="10060499at2759"/>
<feature type="region of interest" description="Disordered" evidence="5">
    <location>
        <begin position="268"/>
        <end position="306"/>
    </location>
</feature>
<keyword evidence="4" id="KW-0539">Nucleus</keyword>